<protein>
    <recommendedName>
        <fullName evidence="6">Aldehyde dehydrogenase domain-containing protein</fullName>
    </recommendedName>
</protein>
<evidence type="ECO:0000256" key="2">
    <source>
        <dbReference type="ARBA" id="ARBA00009986"/>
    </source>
</evidence>
<reference evidence="7" key="1">
    <citation type="submission" date="2022-10" db="EMBL/GenBank/DDBJ databases">
        <title>Culturing micro-colonial fungi from biological soil crusts in the Mojave desert and describing Neophaeococcomyces mojavensis, and introducing the new genera and species Taxawa tesnikishii.</title>
        <authorList>
            <person name="Kurbessoian T."/>
            <person name="Stajich J.E."/>
        </authorList>
    </citation>
    <scope>NUCLEOTIDE SEQUENCE</scope>
    <source>
        <strain evidence="7">TK_41</strain>
    </source>
</reference>
<comment type="similarity">
    <text evidence="2 5">Belongs to the aldehyde dehydrogenase family.</text>
</comment>
<evidence type="ECO:0000313" key="7">
    <source>
        <dbReference type="EMBL" id="KAJ9611197.1"/>
    </source>
</evidence>
<organism evidence="7 8">
    <name type="scientific">Cladophialophora chaetospira</name>
    <dbReference type="NCBI Taxonomy" id="386627"/>
    <lineage>
        <taxon>Eukaryota</taxon>
        <taxon>Fungi</taxon>
        <taxon>Dikarya</taxon>
        <taxon>Ascomycota</taxon>
        <taxon>Pezizomycotina</taxon>
        <taxon>Eurotiomycetes</taxon>
        <taxon>Chaetothyriomycetidae</taxon>
        <taxon>Chaetothyriales</taxon>
        <taxon>Herpotrichiellaceae</taxon>
        <taxon>Cladophialophora</taxon>
    </lineage>
</organism>
<dbReference type="EMBL" id="JAPDRK010000006">
    <property type="protein sequence ID" value="KAJ9611197.1"/>
    <property type="molecule type" value="Genomic_DNA"/>
</dbReference>
<proteinExistence type="inferred from homology"/>
<evidence type="ECO:0000256" key="1">
    <source>
        <dbReference type="ARBA" id="ARBA00005176"/>
    </source>
</evidence>
<dbReference type="InterPro" id="IPR029510">
    <property type="entry name" value="Ald_DH_CS_GLU"/>
</dbReference>
<accession>A0AA38XDS0</accession>
<dbReference type="InterPro" id="IPR016162">
    <property type="entry name" value="Ald_DH_N"/>
</dbReference>
<feature type="active site" evidence="4">
    <location>
        <position position="273"/>
    </location>
</feature>
<dbReference type="InterPro" id="IPR050740">
    <property type="entry name" value="Aldehyde_DH_Superfamily"/>
</dbReference>
<dbReference type="InterPro" id="IPR016163">
    <property type="entry name" value="Ald_DH_C"/>
</dbReference>
<dbReference type="AlphaFoldDB" id="A0AA38XDS0"/>
<dbReference type="InterPro" id="IPR016161">
    <property type="entry name" value="Ald_DH/histidinol_DH"/>
</dbReference>
<feature type="domain" description="Aldehyde dehydrogenase" evidence="6">
    <location>
        <begin position="37"/>
        <end position="496"/>
    </location>
</feature>
<evidence type="ECO:0000256" key="4">
    <source>
        <dbReference type="PROSITE-ProRule" id="PRU10007"/>
    </source>
</evidence>
<name>A0AA38XDS0_9EURO</name>
<keyword evidence="8" id="KW-1185">Reference proteome</keyword>
<dbReference type="PANTHER" id="PTHR43353">
    <property type="entry name" value="SUCCINATE-SEMIALDEHYDE DEHYDROGENASE, MITOCHONDRIAL"/>
    <property type="match status" value="1"/>
</dbReference>
<dbReference type="Pfam" id="PF00171">
    <property type="entry name" value="Aldedh"/>
    <property type="match status" value="1"/>
</dbReference>
<keyword evidence="3 5" id="KW-0560">Oxidoreductase</keyword>
<comment type="caution">
    <text evidence="7">The sequence shown here is derived from an EMBL/GenBank/DDBJ whole genome shotgun (WGS) entry which is preliminary data.</text>
</comment>
<comment type="pathway">
    <text evidence="1">Amino-acid degradation; 4-aminobutanoate degradation.</text>
</comment>
<dbReference type="SUPFAM" id="SSF53720">
    <property type="entry name" value="ALDH-like"/>
    <property type="match status" value="1"/>
</dbReference>
<dbReference type="PANTHER" id="PTHR43353:SF6">
    <property type="entry name" value="CYTOPLASMIC ALDEHYDE DEHYDROGENASE (EUROFUNG)"/>
    <property type="match status" value="1"/>
</dbReference>
<dbReference type="GO" id="GO:0004777">
    <property type="term" value="F:succinate-semialdehyde dehydrogenase (NAD+) activity"/>
    <property type="evidence" value="ECO:0007669"/>
    <property type="project" value="TreeGrafter"/>
</dbReference>
<evidence type="ECO:0000256" key="3">
    <source>
        <dbReference type="ARBA" id="ARBA00023002"/>
    </source>
</evidence>
<evidence type="ECO:0000256" key="5">
    <source>
        <dbReference type="RuleBase" id="RU003345"/>
    </source>
</evidence>
<gene>
    <name evidence="7" type="ORF">H2200_004380</name>
</gene>
<evidence type="ECO:0000313" key="8">
    <source>
        <dbReference type="Proteomes" id="UP001172673"/>
    </source>
</evidence>
<sequence length="500" mass="54072">MGSSSIFCKEVPYSFSDHGLLDDRPFVDGKWLRLPDRKTFPVEDPSDQQNLAHVSDCDASEYDKAIVIAHKAFASYKNLAPRTRGDLLRRWSQQVSNSRNDLAAVCTLELGKTFKESLGAVDYAVRCLTWFANLAEEGCGGETIPNSNPGGKTRIFTIRQPVGVVCAITPWNSPYSGVLKKIAPALAVGCTVVHKPAPETSLCAIALAKTFDRAGFAPGVYNMLTCAPEKAAAIGDLFCSHHLVRHVTFTGSTAVGRYLAQRCGANLKKMTMELGGNAPFLVFADADLDVAVKSLLACKFTSAGQVCIYANRVLVEEQIQDQFVSKLLEAITQNIRLGSPWDDKSTLGPLYSVKGAGKIQRLLKDALNKGARLLTPDTYKDGSAFYPPTLLVDTRSEMQITQEEIFGPVVGVSTFKTEDEAIQLANDVNSGLAGYVFTENVSRLFRVAEALQVGMVGARTGSISAVEQPFGGIKDSGLGREGSRHALEEYTDLKAITLAL</sequence>
<dbReference type="PROSITE" id="PS00687">
    <property type="entry name" value="ALDEHYDE_DEHYDR_GLU"/>
    <property type="match status" value="1"/>
</dbReference>
<dbReference type="FunFam" id="3.40.605.10:FF:000007">
    <property type="entry name" value="NAD/NADP-dependent betaine aldehyde dehydrogenase"/>
    <property type="match status" value="1"/>
</dbReference>
<dbReference type="Gene3D" id="3.40.605.10">
    <property type="entry name" value="Aldehyde Dehydrogenase, Chain A, domain 1"/>
    <property type="match status" value="1"/>
</dbReference>
<dbReference type="Proteomes" id="UP001172673">
    <property type="component" value="Unassembled WGS sequence"/>
</dbReference>
<dbReference type="GO" id="GO:0009450">
    <property type="term" value="P:gamma-aminobutyric acid catabolic process"/>
    <property type="evidence" value="ECO:0007669"/>
    <property type="project" value="TreeGrafter"/>
</dbReference>
<evidence type="ECO:0000259" key="6">
    <source>
        <dbReference type="Pfam" id="PF00171"/>
    </source>
</evidence>
<dbReference type="FunFam" id="3.40.309.10:FF:000004">
    <property type="entry name" value="Succinate-semialdehyde dehydrogenase I"/>
    <property type="match status" value="1"/>
</dbReference>
<dbReference type="CDD" id="cd07103">
    <property type="entry name" value="ALDH_F5_SSADH_GabD"/>
    <property type="match status" value="1"/>
</dbReference>
<dbReference type="Gene3D" id="3.40.309.10">
    <property type="entry name" value="Aldehyde Dehydrogenase, Chain A, domain 2"/>
    <property type="match status" value="1"/>
</dbReference>
<dbReference type="InterPro" id="IPR015590">
    <property type="entry name" value="Aldehyde_DH_dom"/>
</dbReference>